<feature type="region of interest" description="Disordered" evidence="11">
    <location>
        <begin position="330"/>
        <end position="440"/>
    </location>
</feature>
<evidence type="ECO:0000256" key="6">
    <source>
        <dbReference type="ARBA" id="ARBA00022824"/>
    </source>
</evidence>
<evidence type="ECO:0000256" key="9">
    <source>
        <dbReference type="ARBA" id="ARBA00023010"/>
    </source>
</evidence>
<reference evidence="13" key="1">
    <citation type="submission" date="2021-03" db="EMBL/GenBank/DDBJ databases">
        <authorList>
            <person name="Tagirdzhanova G."/>
        </authorList>
    </citation>
    <scope>NUCLEOTIDE SEQUENCE</scope>
</reference>
<protein>
    <recommendedName>
        <fullName evidence="3">Translocation protein SEC62</fullName>
    </recommendedName>
</protein>
<comment type="caution">
    <text evidence="13">The sequence shown here is derived from an EMBL/GenBank/DDBJ whole genome shotgun (WGS) entry which is preliminary data.</text>
</comment>
<gene>
    <name evidence="13" type="ORF">GOMPHAMPRED_007708</name>
</gene>
<accession>A0A8H3ETV4</accession>
<feature type="transmembrane region" description="Helical" evidence="12">
    <location>
        <begin position="267"/>
        <end position="291"/>
    </location>
</feature>
<keyword evidence="10 12" id="KW-0472">Membrane</keyword>
<dbReference type="PANTHER" id="PTHR12443">
    <property type="entry name" value="TRANSLOCATION PROTEIN SEC62"/>
    <property type="match status" value="1"/>
</dbReference>
<evidence type="ECO:0000313" key="14">
    <source>
        <dbReference type="Proteomes" id="UP000664169"/>
    </source>
</evidence>
<dbReference type="InterPro" id="IPR004728">
    <property type="entry name" value="Sec62"/>
</dbReference>
<evidence type="ECO:0000256" key="7">
    <source>
        <dbReference type="ARBA" id="ARBA00022927"/>
    </source>
</evidence>
<proteinExistence type="inferred from homology"/>
<evidence type="ECO:0000256" key="10">
    <source>
        <dbReference type="ARBA" id="ARBA00023136"/>
    </source>
</evidence>
<keyword evidence="9" id="KW-0811">Translocation</keyword>
<organism evidence="13 14">
    <name type="scientific">Gomphillus americanus</name>
    <dbReference type="NCBI Taxonomy" id="1940652"/>
    <lineage>
        <taxon>Eukaryota</taxon>
        <taxon>Fungi</taxon>
        <taxon>Dikarya</taxon>
        <taxon>Ascomycota</taxon>
        <taxon>Pezizomycotina</taxon>
        <taxon>Lecanoromycetes</taxon>
        <taxon>OSLEUM clade</taxon>
        <taxon>Ostropomycetidae</taxon>
        <taxon>Ostropales</taxon>
        <taxon>Graphidaceae</taxon>
        <taxon>Gomphilloideae</taxon>
        <taxon>Gomphillus</taxon>
    </lineage>
</organism>
<evidence type="ECO:0000256" key="1">
    <source>
        <dbReference type="ARBA" id="ARBA00004477"/>
    </source>
</evidence>
<comment type="subcellular location">
    <subcellularLocation>
        <location evidence="1">Endoplasmic reticulum membrane</location>
        <topology evidence="1">Multi-pass membrane protein</topology>
    </subcellularLocation>
</comment>
<evidence type="ECO:0000256" key="2">
    <source>
        <dbReference type="ARBA" id="ARBA00010604"/>
    </source>
</evidence>
<feature type="compositionally biased region" description="Acidic residues" evidence="11">
    <location>
        <begin position="385"/>
        <end position="401"/>
    </location>
</feature>
<feature type="transmembrane region" description="Helical" evidence="12">
    <location>
        <begin position="241"/>
        <end position="261"/>
    </location>
</feature>
<evidence type="ECO:0000256" key="12">
    <source>
        <dbReference type="SAM" id="Phobius"/>
    </source>
</evidence>
<keyword evidence="5 12" id="KW-0812">Transmembrane</keyword>
<keyword evidence="7" id="KW-0653">Protein transport</keyword>
<evidence type="ECO:0000313" key="13">
    <source>
        <dbReference type="EMBL" id="CAF9912616.1"/>
    </source>
</evidence>
<evidence type="ECO:0000256" key="3">
    <source>
        <dbReference type="ARBA" id="ARBA00021257"/>
    </source>
</evidence>
<evidence type="ECO:0000256" key="8">
    <source>
        <dbReference type="ARBA" id="ARBA00022989"/>
    </source>
</evidence>
<keyword evidence="4" id="KW-0813">Transport</keyword>
<dbReference type="PANTHER" id="PTHR12443:SF9">
    <property type="entry name" value="TRANSLOCATION PROTEIN SEC62"/>
    <property type="match status" value="1"/>
</dbReference>
<keyword evidence="14" id="KW-1185">Reference proteome</keyword>
<dbReference type="Proteomes" id="UP000664169">
    <property type="component" value="Unassembled WGS sequence"/>
</dbReference>
<sequence>MATEAPPMQATPQQVEQMRLAMAAEAKKRGMTFEQFQAQQKAAIEKEAEAAGLTPQEFVAQLRARAFADMQRKQQAAQQQQDGQTQPNSPTSPQASQQQQQQQRIPVNTSGTPDPKALALAQWLRGQELKTRTCILGGQRKDMFRVKRALRAINSPAYEKASSKANTDLPKLTPEFPAEEILKLLPLSLLALRVSQVDPDAPKSKKRVKGQWTVRVEQQQEISPDLHYVFLYEAPNWKTKFYAAGAVILVFAVILFPLWPLKLRIGVWYLSMGMLGLIGLFFAMALFRLLLFVGTVFTVPPGLWLYPNLFEDVGFFDSFRPAWGWHETTEDKKRARKAKRAAREAKAKAKAAKNATQAQATVQHDHSHDGHDHDHAGHTHAVAQDEYEIESNEESEEEEEVPTNITVADASGASVNIATGIKRRDLRPTVDDADDDDFVE</sequence>
<feature type="region of interest" description="Disordered" evidence="11">
    <location>
        <begin position="70"/>
        <end position="114"/>
    </location>
</feature>
<dbReference type="AlphaFoldDB" id="A0A8H3ETV4"/>
<name>A0A8H3ETV4_9LECA</name>
<dbReference type="NCBIfam" id="TIGR00869">
    <property type="entry name" value="sec62"/>
    <property type="match status" value="1"/>
</dbReference>
<evidence type="ECO:0000256" key="5">
    <source>
        <dbReference type="ARBA" id="ARBA00022692"/>
    </source>
</evidence>
<keyword evidence="8 12" id="KW-1133">Transmembrane helix</keyword>
<dbReference type="EMBL" id="CAJPDQ010000007">
    <property type="protein sequence ID" value="CAF9912616.1"/>
    <property type="molecule type" value="Genomic_DNA"/>
</dbReference>
<feature type="compositionally biased region" description="Low complexity" evidence="11">
    <location>
        <begin position="73"/>
        <end position="103"/>
    </location>
</feature>
<evidence type="ECO:0000256" key="4">
    <source>
        <dbReference type="ARBA" id="ARBA00022448"/>
    </source>
</evidence>
<evidence type="ECO:0000256" key="11">
    <source>
        <dbReference type="SAM" id="MobiDB-lite"/>
    </source>
</evidence>
<dbReference type="GO" id="GO:0031204">
    <property type="term" value="P:post-translational protein targeting to membrane, translocation"/>
    <property type="evidence" value="ECO:0007669"/>
    <property type="project" value="TreeGrafter"/>
</dbReference>
<dbReference type="InterPro" id="IPR011553">
    <property type="entry name" value="Sec62_asco"/>
</dbReference>
<feature type="compositionally biased region" description="Acidic residues" evidence="11">
    <location>
        <begin position="431"/>
        <end position="440"/>
    </location>
</feature>
<dbReference type="GO" id="GO:0005789">
    <property type="term" value="C:endoplasmic reticulum membrane"/>
    <property type="evidence" value="ECO:0007669"/>
    <property type="project" value="UniProtKB-SubCell"/>
</dbReference>
<dbReference type="OrthoDB" id="200187at2759"/>
<dbReference type="Pfam" id="PF03839">
    <property type="entry name" value="Sec62"/>
    <property type="match status" value="1"/>
</dbReference>
<keyword evidence="6" id="KW-0256">Endoplasmic reticulum</keyword>
<comment type="similarity">
    <text evidence="2">Belongs to the SEC62 family.</text>
</comment>
<feature type="compositionally biased region" description="Basic and acidic residues" evidence="11">
    <location>
        <begin position="363"/>
        <end position="377"/>
    </location>
</feature>